<proteinExistence type="inferred from homology"/>
<feature type="transmembrane region" description="Helical" evidence="5">
    <location>
        <begin position="41"/>
        <end position="62"/>
    </location>
</feature>
<reference evidence="8" key="2">
    <citation type="submission" date="2013-12" db="EMBL/GenBank/DDBJ databases">
        <title>Evolution of pathogenesis and genome organization in the Tremellales.</title>
        <authorList>
            <person name="Cuomo C."/>
            <person name="Litvintseva A."/>
            <person name="Heitman J."/>
            <person name="Chen Y."/>
            <person name="Sun S."/>
            <person name="Springer D."/>
            <person name="Dromer F."/>
            <person name="Young S."/>
            <person name="Zeng Q."/>
            <person name="Chapman S."/>
            <person name="Gujja S."/>
            <person name="Saif S."/>
            <person name="Birren B."/>
        </authorList>
    </citation>
    <scope>NUCLEOTIDE SEQUENCE [LARGE SCALE GENOMIC DNA]</scope>
    <source>
        <strain evidence="8">BCC8398</strain>
    </source>
</reference>
<feature type="transmembrane region" description="Helical" evidence="5">
    <location>
        <begin position="250"/>
        <end position="271"/>
    </location>
</feature>
<dbReference type="GO" id="GO:0030659">
    <property type="term" value="C:cytoplasmic vesicle membrane"/>
    <property type="evidence" value="ECO:0007669"/>
    <property type="project" value="UniProtKB-SubCell"/>
</dbReference>
<dbReference type="PANTHER" id="PTHR11132">
    <property type="entry name" value="SOLUTE CARRIER FAMILY 35"/>
    <property type="match status" value="1"/>
</dbReference>
<evidence type="ECO:0000256" key="4">
    <source>
        <dbReference type="ARBA" id="ARBA00023136"/>
    </source>
</evidence>
<evidence type="ECO:0000313" key="8">
    <source>
        <dbReference type="Proteomes" id="UP000092666"/>
    </source>
</evidence>
<keyword evidence="5" id="KW-0333">Golgi apparatus</keyword>
<comment type="subcellular location">
    <subcellularLocation>
        <location evidence="5">Golgi apparatus membrane</location>
        <topology evidence="5">Multi-pass membrane protein</topology>
    </subcellularLocation>
    <subcellularLocation>
        <location evidence="5">Cytoplasmic vesicle membrane</location>
        <topology evidence="5">Multi-pass membrane protein</topology>
    </subcellularLocation>
    <subcellularLocation>
        <location evidence="5">Endoplasmic reticulum membrane</location>
        <topology evidence="5">Multi-pass membrane protein</topology>
    </subcellularLocation>
    <subcellularLocation>
        <location evidence="1">Membrane</location>
        <topology evidence="1">Multi-pass membrane protein</topology>
    </subcellularLocation>
</comment>
<dbReference type="InterPro" id="IPR050186">
    <property type="entry name" value="TPT_transporter"/>
</dbReference>
<dbReference type="AlphaFoldDB" id="A0A1B9GRF1"/>
<dbReference type="GO" id="GO:0005789">
    <property type="term" value="C:endoplasmic reticulum membrane"/>
    <property type="evidence" value="ECO:0007669"/>
    <property type="project" value="UniProtKB-SubCell"/>
</dbReference>
<dbReference type="SUPFAM" id="SSF103481">
    <property type="entry name" value="Multidrug resistance efflux transporter EmrE"/>
    <property type="match status" value="1"/>
</dbReference>
<organism evidence="7 8">
    <name type="scientific">Kwoniella heveanensis BCC8398</name>
    <dbReference type="NCBI Taxonomy" id="1296120"/>
    <lineage>
        <taxon>Eukaryota</taxon>
        <taxon>Fungi</taxon>
        <taxon>Dikarya</taxon>
        <taxon>Basidiomycota</taxon>
        <taxon>Agaricomycotina</taxon>
        <taxon>Tremellomycetes</taxon>
        <taxon>Tremellales</taxon>
        <taxon>Cryptococcaceae</taxon>
        <taxon>Kwoniella</taxon>
    </lineage>
</organism>
<evidence type="ECO:0000256" key="2">
    <source>
        <dbReference type="ARBA" id="ARBA00022692"/>
    </source>
</evidence>
<comment type="subunit">
    <text evidence="5">Homooligomer.</text>
</comment>
<dbReference type="Proteomes" id="UP000092666">
    <property type="component" value="Unassembled WGS sequence"/>
</dbReference>
<feature type="transmembrane region" description="Helical" evidence="5">
    <location>
        <begin position="12"/>
        <end position="29"/>
    </location>
</feature>
<keyword evidence="5" id="KW-0256">Endoplasmic reticulum</keyword>
<evidence type="ECO:0000256" key="1">
    <source>
        <dbReference type="ARBA" id="ARBA00004141"/>
    </source>
</evidence>
<keyword evidence="3 5" id="KW-1133">Transmembrane helix</keyword>
<dbReference type="GO" id="GO:0000139">
    <property type="term" value="C:Golgi membrane"/>
    <property type="evidence" value="ECO:0007669"/>
    <property type="project" value="UniProtKB-SubCell"/>
</dbReference>
<feature type="transmembrane region" description="Helical" evidence="5">
    <location>
        <begin position="209"/>
        <end position="230"/>
    </location>
</feature>
<feature type="transmembrane region" description="Helical" evidence="5">
    <location>
        <begin position="177"/>
        <end position="197"/>
    </location>
</feature>
<keyword evidence="8" id="KW-1185">Reference proteome</keyword>
<evidence type="ECO:0000313" key="7">
    <source>
        <dbReference type="EMBL" id="OCF33644.1"/>
    </source>
</evidence>
<keyword evidence="4 5" id="KW-0472">Membrane</keyword>
<keyword evidence="2 5" id="KW-0812">Transmembrane</keyword>
<evidence type="ECO:0000256" key="5">
    <source>
        <dbReference type="RuleBase" id="RU367097"/>
    </source>
</evidence>
<comment type="function">
    <text evidence="5">Involved in the import of GDP-mannose from the cytoplasm into the Golgi lumen.</text>
</comment>
<evidence type="ECO:0000256" key="3">
    <source>
        <dbReference type="ARBA" id="ARBA00022989"/>
    </source>
</evidence>
<protein>
    <recommendedName>
        <fullName evidence="5">GDP-mannose transporter</fullName>
        <shortName evidence="5">GMT</shortName>
    </recommendedName>
</protein>
<sequence>MSSNEPAPAWKVAGVVSFYMTVALIMVMTNKWVLSTSSLPLTFLFMQLATSVLLLHLLGYFYPYTPPRWTRSTLVAVAPVCIVNVVGLVFNIYCLKLVDASYFQVARGLTLPMTVVLQALMNGVKPARWTIAACGLVMWGFTYSFLPLPYISSASSISAEAAMGLPPAGQRRMEAPMAGMVLGVLSAGMVAIHAVLVKDAFKKVEGHTLDLAYWQNALSALALVPGIAFSGELGELAGMMNGTGEGGLRAFVIGSGVTGVVGFLICLAGLLSIKVTSPVTHMFSSAVRSVLQTMLGVYIFHDVLNASRIMSIILILIGSCLYTWNQARSTPKPPASGSAAAVSAASTVPDDRKRLLTGSIYNSNPSGEKGYADLEKGSRND</sequence>
<evidence type="ECO:0000256" key="6">
    <source>
        <dbReference type="SAM" id="MobiDB-lite"/>
    </source>
</evidence>
<accession>A0A1B9GRF1</accession>
<dbReference type="EMBL" id="KI669504">
    <property type="protein sequence ID" value="OCF33644.1"/>
    <property type="molecule type" value="Genomic_DNA"/>
</dbReference>
<reference evidence="7 8" key="1">
    <citation type="submission" date="2013-07" db="EMBL/GenBank/DDBJ databases">
        <title>The Genome Sequence of Cryptococcus heveanensis BCC8398.</title>
        <authorList>
            <consortium name="The Broad Institute Genome Sequencing Platform"/>
            <person name="Cuomo C."/>
            <person name="Litvintseva A."/>
            <person name="Chen Y."/>
            <person name="Heitman J."/>
            <person name="Sun S."/>
            <person name="Springer D."/>
            <person name="Dromer F."/>
            <person name="Young S.K."/>
            <person name="Zeng Q."/>
            <person name="Gargeya S."/>
            <person name="Fitzgerald M."/>
            <person name="Abouelleil A."/>
            <person name="Alvarado L."/>
            <person name="Berlin A.M."/>
            <person name="Chapman S.B."/>
            <person name="Dewar J."/>
            <person name="Goldberg J."/>
            <person name="Griggs A."/>
            <person name="Gujja S."/>
            <person name="Hansen M."/>
            <person name="Howarth C."/>
            <person name="Imamovic A."/>
            <person name="Larimer J."/>
            <person name="McCowan C."/>
            <person name="Murphy C."/>
            <person name="Pearson M."/>
            <person name="Priest M."/>
            <person name="Roberts A."/>
            <person name="Saif S."/>
            <person name="Shea T."/>
            <person name="Sykes S."/>
            <person name="Wortman J."/>
            <person name="Nusbaum C."/>
            <person name="Birren B."/>
        </authorList>
    </citation>
    <scope>NUCLEOTIDE SEQUENCE [LARGE SCALE GENOMIC DNA]</scope>
    <source>
        <strain evidence="7 8">BCC8398</strain>
    </source>
</reference>
<keyword evidence="5" id="KW-0968">Cytoplasmic vesicle</keyword>
<feature type="transmembrane region" description="Helical" evidence="5">
    <location>
        <begin position="74"/>
        <end position="93"/>
    </location>
</feature>
<feature type="transmembrane region" description="Helical" evidence="5">
    <location>
        <begin position="136"/>
        <end position="157"/>
    </location>
</feature>
<dbReference type="InterPro" id="IPR037185">
    <property type="entry name" value="EmrE-like"/>
</dbReference>
<gene>
    <name evidence="7" type="ORF">I316_04718</name>
</gene>
<feature type="region of interest" description="Disordered" evidence="6">
    <location>
        <begin position="357"/>
        <end position="381"/>
    </location>
</feature>
<keyword evidence="5" id="KW-0762">Sugar transport</keyword>
<comment type="similarity">
    <text evidence="5">Belongs to the TPT transporter family. SLC35D subfamily.</text>
</comment>
<dbReference type="OrthoDB" id="5547497at2759"/>
<keyword evidence="5" id="KW-0813">Transport</keyword>
<name>A0A1B9GRF1_9TREE</name>
<feature type="compositionally biased region" description="Basic and acidic residues" evidence="6">
    <location>
        <begin position="370"/>
        <end position="381"/>
    </location>
</feature>